<dbReference type="InterPro" id="IPR003661">
    <property type="entry name" value="HisK_dim/P_dom"/>
</dbReference>
<dbReference type="Gene3D" id="1.10.287.130">
    <property type="match status" value="1"/>
</dbReference>
<protein>
    <recommendedName>
        <fullName evidence="4">histidine kinase</fullName>
        <ecNumber evidence="4">2.7.13.3</ecNumber>
    </recommendedName>
</protein>
<dbReference type="InterPro" id="IPR005467">
    <property type="entry name" value="His_kinase_dom"/>
</dbReference>
<accession>A0A939RTN7</accession>
<dbReference type="InterPro" id="IPR036097">
    <property type="entry name" value="HisK_dim/P_sf"/>
</dbReference>
<feature type="transmembrane region" description="Helical" evidence="14">
    <location>
        <begin position="12"/>
        <end position="30"/>
    </location>
</feature>
<dbReference type="InterPro" id="IPR036890">
    <property type="entry name" value="HATPase_C_sf"/>
</dbReference>
<gene>
    <name evidence="16" type="ORF">J4H91_04640</name>
</gene>
<feature type="domain" description="Histidine kinase" evidence="15">
    <location>
        <begin position="142"/>
        <end position="355"/>
    </location>
</feature>
<dbReference type="RefSeq" id="WP_208045100.1">
    <property type="nucleotide sequence ID" value="NZ_JAGDYL010000006.1"/>
</dbReference>
<dbReference type="Pfam" id="PF13493">
    <property type="entry name" value="DUF4118"/>
    <property type="match status" value="1"/>
</dbReference>
<keyword evidence="12" id="KW-0902">Two-component regulatory system</keyword>
<evidence type="ECO:0000256" key="8">
    <source>
        <dbReference type="ARBA" id="ARBA00022741"/>
    </source>
</evidence>
<evidence type="ECO:0000313" key="17">
    <source>
        <dbReference type="Proteomes" id="UP000664398"/>
    </source>
</evidence>
<comment type="subcellular location">
    <subcellularLocation>
        <location evidence="3">Cell membrane</location>
    </subcellularLocation>
    <subcellularLocation>
        <location evidence="2">Membrane</location>
        <topology evidence="2">Multi-pass membrane protein</topology>
    </subcellularLocation>
</comment>
<evidence type="ECO:0000313" key="16">
    <source>
        <dbReference type="EMBL" id="MBO1804605.1"/>
    </source>
</evidence>
<organism evidence="16 17">
    <name type="scientific">Leucobacter ruminantium</name>
    <dbReference type="NCBI Taxonomy" id="1289170"/>
    <lineage>
        <taxon>Bacteria</taxon>
        <taxon>Bacillati</taxon>
        <taxon>Actinomycetota</taxon>
        <taxon>Actinomycetes</taxon>
        <taxon>Micrococcales</taxon>
        <taxon>Microbacteriaceae</taxon>
        <taxon>Leucobacter</taxon>
    </lineage>
</organism>
<evidence type="ECO:0000256" key="6">
    <source>
        <dbReference type="ARBA" id="ARBA00022679"/>
    </source>
</evidence>
<keyword evidence="11 14" id="KW-1133">Transmembrane helix</keyword>
<dbReference type="Gene3D" id="3.30.565.10">
    <property type="entry name" value="Histidine kinase-like ATPase, C-terminal domain"/>
    <property type="match status" value="1"/>
</dbReference>
<comment type="catalytic activity">
    <reaction evidence="1">
        <text>ATP + protein L-histidine = ADP + protein N-phospho-L-histidine.</text>
        <dbReference type="EC" id="2.7.13.3"/>
    </reaction>
</comment>
<dbReference type="PRINTS" id="PR00344">
    <property type="entry name" value="BCTRLSENSOR"/>
</dbReference>
<feature type="transmembrane region" description="Helical" evidence="14">
    <location>
        <begin position="90"/>
        <end position="109"/>
    </location>
</feature>
<evidence type="ECO:0000256" key="4">
    <source>
        <dbReference type="ARBA" id="ARBA00012438"/>
    </source>
</evidence>
<evidence type="ECO:0000256" key="9">
    <source>
        <dbReference type="ARBA" id="ARBA00022777"/>
    </source>
</evidence>
<dbReference type="Gene3D" id="1.20.120.620">
    <property type="entry name" value="Backbone structure of the membrane domain of e. Coli histidine kinase receptor kdpd"/>
    <property type="match status" value="1"/>
</dbReference>
<evidence type="ECO:0000256" key="11">
    <source>
        <dbReference type="ARBA" id="ARBA00022989"/>
    </source>
</evidence>
<dbReference type="PROSITE" id="PS50109">
    <property type="entry name" value="HIS_KIN"/>
    <property type="match status" value="1"/>
</dbReference>
<evidence type="ECO:0000256" key="13">
    <source>
        <dbReference type="ARBA" id="ARBA00023136"/>
    </source>
</evidence>
<keyword evidence="10" id="KW-0067">ATP-binding</keyword>
<feature type="transmembrane region" description="Helical" evidence="14">
    <location>
        <begin position="50"/>
        <end position="78"/>
    </location>
</feature>
<dbReference type="CDD" id="cd00075">
    <property type="entry name" value="HATPase"/>
    <property type="match status" value="1"/>
</dbReference>
<keyword evidence="6" id="KW-0808">Transferase</keyword>
<evidence type="ECO:0000256" key="10">
    <source>
        <dbReference type="ARBA" id="ARBA00022840"/>
    </source>
</evidence>
<proteinExistence type="predicted"/>
<keyword evidence="8" id="KW-0547">Nucleotide-binding</keyword>
<sequence>MATQGALSRGRQLWGTGLALAGGLLLLWPLRSIHAPETITVEVLSYQLLVVIVALIGGIWPALLAAVLSGVVLDLAFIEPYREITIAEPIHILALLLHIAIAVLVSVVVGRSARTHRRLEETVDEIESVAGSHRLRGALLSALSHDLRRPLASATAAVGGLRAAGSELSQEDRRELLDTADESLAALSTLVTDLLDVSRVQAGVLTVSQIVTDPVETIMLSLDELELGPDEAELELGHGDAQALCDPVLLQRALVNLLANARRHSPPGRRISVSTAAVGERVEIRVLDRGPGIPADRRDDVFVPFQRLGDTDNTTGLGLGLALSRGFIEAMRGEIVPEETPGGGLTMLVSLPAAPRGHETGRGIGAAGSTGGAQ</sequence>
<keyword evidence="9 16" id="KW-0418">Kinase</keyword>
<dbReference type="SUPFAM" id="SSF47384">
    <property type="entry name" value="Homodimeric domain of signal transducing histidine kinase"/>
    <property type="match status" value="1"/>
</dbReference>
<dbReference type="EC" id="2.7.13.3" evidence="4"/>
<dbReference type="CDD" id="cd00082">
    <property type="entry name" value="HisKA"/>
    <property type="match status" value="1"/>
</dbReference>
<dbReference type="EMBL" id="JAGDYL010000006">
    <property type="protein sequence ID" value="MBO1804605.1"/>
    <property type="molecule type" value="Genomic_DNA"/>
</dbReference>
<evidence type="ECO:0000256" key="7">
    <source>
        <dbReference type="ARBA" id="ARBA00022692"/>
    </source>
</evidence>
<keyword evidence="13 14" id="KW-0472">Membrane</keyword>
<dbReference type="PANTHER" id="PTHR45569:SF1">
    <property type="entry name" value="SENSOR PROTEIN KDPD"/>
    <property type="match status" value="1"/>
</dbReference>
<dbReference type="Pfam" id="PF00512">
    <property type="entry name" value="HisKA"/>
    <property type="match status" value="1"/>
</dbReference>
<dbReference type="GO" id="GO:0005524">
    <property type="term" value="F:ATP binding"/>
    <property type="evidence" value="ECO:0007669"/>
    <property type="project" value="UniProtKB-KW"/>
</dbReference>
<dbReference type="PANTHER" id="PTHR45569">
    <property type="entry name" value="SENSOR PROTEIN KDPD"/>
    <property type="match status" value="1"/>
</dbReference>
<dbReference type="InterPro" id="IPR052023">
    <property type="entry name" value="Histidine_kinase_KdpD"/>
</dbReference>
<evidence type="ECO:0000259" key="15">
    <source>
        <dbReference type="PROSITE" id="PS50109"/>
    </source>
</evidence>
<dbReference type="SUPFAM" id="SSF55874">
    <property type="entry name" value="ATPase domain of HSP90 chaperone/DNA topoisomerase II/histidine kinase"/>
    <property type="match status" value="1"/>
</dbReference>
<keyword evidence="17" id="KW-1185">Reference proteome</keyword>
<dbReference type="SMART" id="SM00388">
    <property type="entry name" value="HisKA"/>
    <property type="match status" value="1"/>
</dbReference>
<dbReference type="InterPro" id="IPR004358">
    <property type="entry name" value="Sig_transdc_His_kin-like_C"/>
</dbReference>
<keyword evidence="7 14" id="KW-0812">Transmembrane</keyword>
<name>A0A939RTN7_9MICO</name>
<dbReference type="AlphaFoldDB" id="A0A939RTN7"/>
<evidence type="ECO:0000256" key="2">
    <source>
        <dbReference type="ARBA" id="ARBA00004141"/>
    </source>
</evidence>
<keyword evidence="5" id="KW-0597">Phosphoprotein</keyword>
<reference evidence="16" key="1">
    <citation type="submission" date="2021-03" db="EMBL/GenBank/DDBJ databases">
        <title>Leucobacter chromiisoli sp. nov., isolated from chromium-containing soil of chemical plant.</title>
        <authorList>
            <person name="Xu Z."/>
        </authorList>
    </citation>
    <scope>NUCLEOTIDE SEQUENCE</scope>
    <source>
        <strain evidence="16">A2</strain>
    </source>
</reference>
<dbReference type="Proteomes" id="UP000664398">
    <property type="component" value="Unassembled WGS sequence"/>
</dbReference>
<dbReference type="InterPro" id="IPR025201">
    <property type="entry name" value="KdpD_TM"/>
</dbReference>
<evidence type="ECO:0000256" key="14">
    <source>
        <dbReference type="SAM" id="Phobius"/>
    </source>
</evidence>
<dbReference type="InterPro" id="IPR003594">
    <property type="entry name" value="HATPase_dom"/>
</dbReference>
<evidence type="ECO:0000256" key="5">
    <source>
        <dbReference type="ARBA" id="ARBA00022553"/>
    </source>
</evidence>
<evidence type="ECO:0000256" key="1">
    <source>
        <dbReference type="ARBA" id="ARBA00000085"/>
    </source>
</evidence>
<dbReference type="SMART" id="SM00387">
    <property type="entry name" value="HATPase_c"/>
    <property type="match status" value="1"/>
</dbReference>
<evidence type="ECO:0000256" key="12">
    <source>
        <dbReference type="ARBA" id="ARBA00023012"/>
    </source>
</evidence>
<evidence type="ECO:0000256" key="3">
    <source>
        <dbReference type="ARBA" id="ARBA00004236"/>
    </source>
</evidence>
<comment type="caution">
    <text evidence="16">The sequence shown here is derived from an EMBL/GenBank/DDBJ whole genome shotgun (WGS) entry which is preliminary data.</text>
</comment>
<dbReference type="GO" id="GO:0000155">
    <property type="term" value="F:phosphorelay sensor kinase activity"/>
    <property type="evidence" value="ECO:0007669"/>
    <property type="project" value="InterPro"/>
</dbReference>
<dbReference type="Pfam" id="PF02518">
    <property type="entry name" value="HATPase_c"/>
    <property type="match status" value="1"/>
</dbReference>
<dbReference type="InterPro" id="IPR038318">
    <property type="entry name" value="KdpD_sf"/>
</dbReference>
<dbReference type="GO" id="GO:0005886">
    <property type="term" value="C:plasma membrane"/>
    <property type="evidence" value="ECO:0007669"/>
    <property type="project" value="UniProtKB-SubCell"/>
</dbReference>